<dbReference type="AlphaFoldDB" id="A0A5B8C8P9"/>
<name>A0A5B8C8P9_9MICO</name>
<keyword evidence="1" id="KW-0812">Transmembrane</keyword>
<dbReference type="Pfam" id="PF04964">
    <property type="entry name" value="Flp_Fap"/>
    <property type="match status" value="1"/>
</dbReference>
<organism evidence="2 3">
    <name type="scientific">Georgenia yuyongxinii</name>
    <dbReference type="NCBI Taxonomy" id="2589797"/>
    <lineage>
        <taxon>Bacteria</taxon>
        <taxon>Bacillati</taxon>
        <taxon>Actinomycetota</taxon>
        <taxon>Actinomycetes</taxon>
        <taxon>Micrococcales</taxon>
        <taxon>Bogoriellaceae</taxon>
        <taxon>Georgenia</taxon>
    </lineage>
</organism>
<keyword evidence="1" id="KW-0472">Membrane</keyword>
<feature type="transmembrane region" description="Helical" evidence="1">
    <location>
        <begin position="32"/>
        <end position="50"/>
    </location>
</feature>
<dbReference type="RefSeq" id="WP_139930014.1">
    <property type="nucleotide sequence ID" value="NZ_CP040915.1"/>
</dbReference>
<proteinExistence type="predicted"/>
<dbReference type="OrthoDB" id="5121461at2"/>
<dbReference type="KEGG" id="gyu:FE374_15125"/>
<dbReference type="InterPro" id="IPR007047">
    <property type="entry name" value="Flp_Fap"/>
</dbReference>
<evidence type="ECO:0000313" key="2">
    <source>
        <dbReference type="EMBL" id="QDC25765.1"/>
    </source>
</evidence>
<evidence type="ECO:0000313" key="3">
    <source>
        <dbReference type="Proteomes" id="UP000314616"/>
    </source>
</evidence>
<dbReference type="Proteomes" id="UP000314616">
    <property type="component" value="Chromosome"/>
</dbReference>
<sequence length="71" mass="7317">MNRAAAYFVTLYTAVGDRIEGRRDRGATAVEYGLLVGLIAVAIIAALVILGPQLAALFTSVSDELPVPAGG</sequence>
<protein>
    <submittedName>
        <fullName evidence="2">Flp family type IVb pilin</fullName>
    </submittedName>
</protein>
<dbReference type="EMBL" id="CP040915">
    <property type="protein sequence ID" value="QDC25765.1"/>
    <property type="molecule type" value="Genomic_DNA"/>
</dbReference>
<evidence type="ECO:0000256" key="1">
    <source>
        <dbReference type="SAM" id="Phobius"/>
    </source>
</evidence>
<reference evidence="2 3" key="1">
    <citation type="submission" date="2019-05" db="EMBL/GenBank/DDBJ databases">
        <title>Georgenia *** sp. nov., and Georgenia *** sp. nov., isolated from the intestinal contents of plateau pika (Ochotona curzoniae) in the Qinghai-Tibet plateau of China.</title>
        <authorList>
            <person name="Tian Z."/>
        </authorList>
    </citation>
    <scope>NUCLEOTIDE SEQUENCE [LARGE SCALE GENOMIC DNA]</scope>
    <source>
        <strain evidence="2 3">Z443</strain>
    </source>
</reference>
<keyword evidence="1" id="KW-1133">Transmembrane helix</keyword>
<gene>
    <name evidence="2" type="ORF">FE374_15125</name>
</gene>
<accession>A0A5B8C8P9</accession>